<reference evidence="11 12" key="1">
    <citation type="submission" date="2024-07" db="EMBL/GenBank/DDBJ databases">
        <title>Chromosome-level genome assembly of the water stick insect Ranatra chinensis (Heteroptera: Nepidae).</title>
        <authorList>
            <person name="Liu X."/>
        </authorList>
    </citation>
    <scope>NUCLEOTIDE SEQUENCE [LARGE SCALE GENOMIC DNA]</scope>
    <source>
        <strain evidence="11">Cailab_2021Rc</strain>
        <tissue evidence="11">Muscle</tissue>
    </source>
</reference>
<dbReference type="GO" id="GO:0007608">
    <property type="term" value="P:sensory perception of smell"/>
    <property type="evidence" value="ECO:0007669"/>
    <property type="project" value="UniProtKB-KW"/>
</dbReference>
<evidence type="ECO:0000256" key="2">
    <source>
        <dbReference type="ARBA" id="ARBA00022475"/>
    </source>
</evidence>
<keyword evidence="8 10" id="KW-0675">Receptor</keyword>
<evidence type="ECO:0000256" key="6">
    <source>
        <dbReference type="ARBA" id="ARBA00022989"/>
    </source>
</evidence>
<dbReference type="AlphaFoldDB" id="A0ABD0YUL1"/>
<dbReference type="PANTHER" id="PTHR21137:SF35">
    <property type="entry name" value="ODORANT RECEPTOR 19A-RELATED"/>
    <property type="match status" value="1"/>
</dbReference>
<organism evidence="11 12">
    <name type="scientific">Ranatra chinensis</name>
    <dbReference type="NCBI Taxonomy" id="642074"/>
    <lineage>
        <taxon>Eukaryota</taxon>
        <taxon>Metazoa</taxon>
        <taxon>Ecdysozoa</taxon>
        <taxon>Arthropoda</taxon>
        <taxon>Hexapoda</taxon>
        <taxon>Insecta</taxon>
        <taxon>Pterygota</taxon>
        <taxon>Neoptera</taxon>
        <taxon>Paraneoptera</taxon>
        <taxon>Hemiptera</taxon>
        <taxon>Heteroptera</taxon>
        <taxon>Panheteroptera</taxon>
        <taxon>Nepomorpha</taxon>
        <taxon>Nepidae</taxon>
        <taxon>Ranatrinae</taxon>
        <taxon>Ranatra</taxon>
    </lineage>
</organism>
<dbReference type="GO" id="GO:0007165">
    <property type="term" value="P:signal transduction"/>
    <property type="evidence" value="ECO:0007669"/>
    <property type="project" value="UniProtKB-KW"/>
</dbReference>
<feature type="transmembrane region" description="Helical" evidence="10">
    <location>
        <begin position="42"/>
        <end position="61"/>
    </location>
</feature>
<evidence type="ECO:0000256" key="8">
    <source>
        <dbReference type="ARBA" id="ARBA00023170"/>
    </source>
</evidence>
<sequence length="403" mass="45981">MRWLKELGKYDSEEVSRVVREQYMGMAEACCIYPRLNSLISMGCYSCAIVLLTANLLLMLMTTCVSRRDLTLLSGSVHNMSVVSIAIVILVEMLRHRKEYARLHSRFGQSVFFYEDMSEDTKRVEDDELKYRKVWLVFWPVYMVPCALVLVTFRHLVDQEWDRSSDQDVVHPSGVNVQLPIPYWTPYETVTSPTGYYTTVVLQWAGTILAALVISAADMHYVNISQHVCCQLVTLKMSLSKTASPTDTTYGRRIAQSARHHAAIIRLFRDFQTLGGNIVFSAFVMSGAMISAAVVVILSAEDKIAPIVTMLMFSSVEIFNMFILCWFGERIHHLSEELRHEIYFLRWYETRREVKSMLSIMIAATARPLTFNAGGLIPAKMGTFTNILNAAYSYFNLLFAIKE</sequence>
<dbReference type="EMBL" id="JBFDAA010000002">
    <property type="protein sequence ID" value="KAL1139631.1"/>
    <property type="molecule type" value="Genomic_DNA"/>
</dbReference>
<comment type="caution">
    <text evidence="10">Lacks conserved residue(s) required for the propagation of feature annotation.</text>
</comment>
<accession>A0ABD0YUL1</accession>
<keyword evidence="5 10" id="KW-0552">Olfaction</keyword>
<protein>
    <recommendedName>
        <fullName evidence="10">Odorant receptor</fullName>
    </recommendedName>
</protein>
<keyword evidence="2" id="KW-1003">Cell membrane</keyword>
<comment type="caution">
    <text evidence="11">The sequence shown here is derived from an EMBL/GenBank/DDBJ whole genome shotgun (WGS) entry which is preliminary data.</text>
</comment>
<evidence type="ECO:0000256" key="10">
    <source>
        <dbReference type="RuleBase" id="RU351113"/>
    </source>
</evidence>
<comment type="subcellular location">
    <subcellularLocation>
        <location evidence="1 10">Cell membrane</location>
        <topology evidence="1 10">Multi-pass membrane protein</topology>
    </subcellularLocation>
</comment>
<keyword evidence="6 10" id="KW-1133">Transmembrane helix</keyword>
<gene>
    <name evidence="11" type="ORF">AAG570_006609</name>
</gene>
<evidence type="ECO:0000256" key="9">
    <source>
        <dbReference type="ARBA" id="ARBA00023224"/>
    </source>
</evidence>
<evidence type="ECO:0000256" key="3">
    <source>
        <dbReference type="ARBA" id="ARBA00022606"/>
    </source>
</evidence>
<evidence type="ECO:0000256" key="1">
    <source>
        <dbReference type="ARBA" id="ARBA00004651"/>
    </source>
</evidence>
<dbReference type="GO" id="GO:0005886">
    <property type="term" value="C:plasma membrane"/>
    <property type="evidence" value="ECO:0007669"/>
    <property type="project" value="UniProtKB-SubCell"/>
</dbReference>
<evidence type="ECO:0000256" key="7">
    <source>
        <dbReference type="ARBA" id="ARBA00023136"/>
    </source>
</evidence>
<evidence type="ECO:0000256" key="5">
    <source>
        <dbReference type="ARBA" id="ARBA00022725"/>
    </source>
</evidence>
<proteinExistence type="inferred from homology"/>
<dbReference type="Proteomes" id="UP001558652">
    <property type="component" value="Unassembled WGS sequence"/>
</dbReference>
<keyword evidence="4 10" id="KW-0812">Transmembrane</keyword>
<comment type="similarity">
    <text evidence="10">Belongs to the insect chemoreceptor superfamily. Heteromeric odorant receptor channel (TC 1.A.69) family.</text>
</comment>
<dbReference type="InterPro" id="IPR004117">
    <property type="entry name" value="7tm6_olfct_rcpt"/>
</dbReference>
<name>A0ABD0YUL1_9HEMI</name>
<dbReference type="Pfam" id="PF02949">
    <property type="entry name" value="7tm_6"/>
    <property type="match status" value="1"/>
</dbReference>
<dbReference type="PANTHER" id="PTHR21137">
    <property type="entry name" value="ODORANT RECEPTOR"/>
    <property type="match status" value="1"/>
</dbReference>
<keyword evidence="7 10" id="KW-0472">Membrane</keyword>
<evidence type="ECO:0000256" key="4">
    <source>
        <dbReference type="ARBA" id="ARBA00022692"/>
    </source>
</evidence>
<evidence type="ECO:0000313" key="11">
    <source>
        <dbReference type="EMBL" id="KAL1139631.1"/>
    </source>
</evidence>
<feature type="transmembrane region" description="Helical" evidence="10">
    <location>
        <begin position="196"/>
        <end position="217"/>
    </location>
</feature>
<keyword evidence="9 10" id="KW-0807">Transducer</keyword>
<keyword evidence="3 10" id="KW-0716">Sensory transduction</keyword>
<keyword evidence="12" id="KW-1185">Reference proteome</keyword>
<evidence type="ECO:0000313" key="12">
    <source>
        <dbReference type="Proteomes" id="UP001558652"/>
    </source>
</evidence>
<feature type="transmembrane region" description="Helical" evidence="10">
    <location>
        <begin position="134"/>
        <end position="157"/>
    </location>
</feature>
<feature type="transmembrane region" description="Helical" evidence="10">
    <location>
        <begin position="304"/>
        <end position="327"/>
    </location>
</feature>
<feature type="transmembrane region" description="Helical" evidence="10">
    <location>
        <begin position="274"/>
        <end position="298"/>
    </location>
</feature>
<feature type="transmembrane region" description="Helical" evidence="10">
    <location>
        <begin position="73"/>
        <end position="94"/>
    </location>
</feature>